<sequence length="96" mass="11281">MESLISLIKKAQEKDATAMETIIQKYTPKIQKSLWQTSNQDRNDLKQEVNLKMIEAVYKYDLETVPGFWDLMDIEEKKKLDRLTNMKKSVVKKSIS</sequence>
<protein>
    <recommendedName>
        <fullName evidence="1">Helix-turn-helix conjugative transposon-like domain-containing protein</fullName>
    </recommendedName>
</protein>
<evidence type="ECO:0000313" key="2">
    <source>
        <dbReference type="EMBL" id="KZS45012.1"/>
    </source>
</evidence>
<dbReference type="Proteomes" id="UP000076796">
    <property type="component" value="Unassembled WGS sequence"/>
</dbReference>
<reference evidence="2" key="1">
    <citation type="journal article" date="2016" name="Genome Announc.">
        <title>Draft genomes of two strains of Paenibacillus glucanolyticus with capability to degrade lignocellulose.</title>
        <authorList>
            <person name="Mathews S.L."/>
            <person name="Pawlak J."/>
            <person name="Grunden A.M."/>
        </authorList>
    </citation>
    <scope>NUCLEOTIDE SEQUENCE [LARGE SCALE GENOMIC DNA]</scope>
    <source>
        <strain evidence="2">SLM1</strain>
    </source>
</reference>
<evidence type="ECO:0000259" key="1">
    <source>
        <dbReference type="Pfam" id="PF12645"/>
    </source>
</evidence>
<dbReference type="GO" id="GO:0003700">
    <property type="term" value="F:DNA-binding transcription factor activity"/>
    <property type="evidence" value="ECO:0007669"/>
    <property type="project" value="InterPro"/>
</dbReference>
<feature type="domain" description="Helix-turn-helix conjugative transposon-like" evidence="1">
    <location>
        <begin position="6"/>
        <end position="61"/>
    </location>
</feature>
<dbReference type="EMBL" id="LWMH01000001">
    <property type="protein sequence ID" value="KZS45012.1"/>
    <property type="molecule type" value="Genomic_DNA"/>
</dbReference>
<dbReference type="SUPFAM" id="SSF88946">
    <property type="entry name" value="Sigma2 domain of RNA polymerase sigma factors"/>
    <property type="match status" value="1"/>
</dbReference>
<dbReference type="AlphaFoldDB" id="A0A163GJU8"/>
<gene>
    <name evidence="2" type="ORF">AWU65_03255</name>
</gene>
<dbReference type="Gene3D" id="1.10.1740.10">
    <property type="match status" value="1"/>
</dbReference>
<dbReference type="GO" id="GO:0006352">
    <property type="term" value="P:DNA-templated transcription initiation"/>
    <property type="evidence" value="ECO:0007669"/>
    <property type="project" value="InterPro"/>
</dbReference>
<organism evidence="2 3">
    <name type="scientific">Paenibacillus glucanolyticus</name>
    <dbReference type="NCBI Taxonomy" id="59843"/>
    <lineage>
        <taxon>Bacteria</taxon>
        <taxon>Bacillati</taxon>
        <taxon>Bacillota</taxon>
        <taxon>Bacilli</taxon>
        <taxon>Bacillales</taxon>
        <taxon>Paenibacillaceae</taxon>
        <taxon>Paenibacillus</taxon>
    </lineage>
</organism>
<dbReference type="OrthoDB" id="2666294at2"/>
<keyword evidence="3" id="KW-1185">Reference proteome</keyword>
<accession>A0A163GJU8</accession>
<dbReference type="InterPro" id="IPR013325">
    <property type="entry name" value="RNA_pol_sigma_r2"/>
</dbReference>
<evidence type="ECO:0000313" key="3">
    <source>
        <dbReference type="Proteomes" id="UP000076796"/>
    </source>
</evidence>
<name>A0A163GJU8_9BACL</name>
<proteinExistence type="predicted"/>
<dbReference type="Pfam" id="PF12645">
    <property type="entry name" value="HTH_16"/>
    <property type="match status" value="1"/>
</dbReference>
<comment type="caution">
    <text evidence="2">The sequence shown here is derived from an EMBL/GenBank/DDBJ whole genome shotgun (WGS) entry which is preliminary data.</text>
</comment>
<dbReference type="InterPro" id="IPR024760">
    <property type="entry name" value="HTH_dom_conjug_TS-like"/>
</dbReference>
<dbReference type="RefSeq" id="WP_063477516.1">
    <property type="nucleotide sequence ID" value="NZ_JBCMWP010000019.1"/>
</dbReference>